<dbReference type="Pfam" id="PF01565">
    <property type="entry name" value="FAD_binding_4"/>
    <property type="match status" value="1"/>
</dbReference>
<evidence type="ECO:0000313" key="7">
    <source>
        <dbReference type="Proteomes" id="UP001610563"/>
    </source>
</evidence>
<gene>
    <name evidence="6" type="ORF">BJX66DRAFT_320959</name>
</gene>
<dbReference type="InterPro" id="IPR050416">
    <property type="entry name" value="FAD-linked_Oxidoreductase"/>
</dbReference>
<dbReference type="Gene3D" id="3.30.465.10">
    <property type="match status" value="1"/>
</dbReference>
<dbReference type="InterPro" id="IPR036318">
    <property type="entry name" value="FAD-bd_PCMH-like_sf"/>
</dbReference>
<keyword evidence="3" id="KW-0274">FAD</keyword>
<evidence type="ECO:0000256" key="3">
    <source>
        <dbReference type="ARBA" id="ARBA00022827"/>
    </source>
</evidence>
<reference evidence="6 7" key="1">
    <citation type="submission" date="2024-07" db="EMBL/GenBank/DDBJ databases">
        <title>Section-level genome sequencing and comparative genomics of Aspergillus sections Usti and Cavernicolus.</title>
        <authorList>
            <consortium name="Lawrence Berkeley National Laboratory"/>
            <person name="Nybo J.L."/>
            <person name="Vesth T.C."/>
            <person name="Theobald S."/>
            <person name="Frisvad J.C."/>
            <person name="Larsen T.O."/>
            <person name="Kjaerboelling I."/>
            <person name="Rothschild-Mancinelli K."/>
            <person name="Lyhne E.K."/>
            <person name="Kogle M.E."/>
            <person name="Barry K."/>
            <person name="Clum A."/>
            <person name="Na H."/>
            <person name="Ledsgaard L."/>
            <person name="Lin J."/>
            <person name="Lipzen A."/>
            <person name="Kuo A."/>
            <person name="Riley R."/>
            <person name="Mondo S."/>
            <person name="Labutti K."/>
            <person name="Haridas S."/>
            <person name="Pangalinan J."/>
            <person name="Salamov A.A."/>
            <person name="Simmons B.A."/>
            <person name="Magnuson J.K."/>
            <person name="Chen J."/>
            <person name="Drula E."/>
            <person name="Henrissat B."/>
            <person name="Wiebenga A."/>
            <person name="Lubbers R.J."/>
            <person name="Gomes A.C."/>
            <person name="Makela M.R."/>
            <person name="Stajich J."/>
            <person name="Grigoriev I.V."/>
            <person name="Mortensen U.H."/>
            <person name="De Vries R.P."/>
            <person name="Baker S.E."/>
            <person name="Andersen M.R."/>
        </authorList>
    </citation>
    <scope>NUCLEOTIDE SEQUENCE [LARGE SCALE GENOMIC DNA]</scope>
    <source>
        <strain evidence="6 7">CBS 209.92</strain>
    </source>
</reference>
<keyword evidence="4" id="KW-0560">Oxidoreductase</keyword>
<dbReference type="Proteomes" id="UP001610563">
    <property type="component" value="Unassembled WGS sequence"/>
</dbReference>
<dbReference type="InterPro" id="IPR016166">
    <property type="entry name" value="FAD-bd_PCMH"/>
</dbReference>
<feature type="domain" description="FAD-binding PCMH-type" evidence="5">
    <location>
        <begin position="54"/>
        <end position="230"/>
    </location>
</feature>
<comment type="similarity">
    <text evidence="1">Belongs to the oxygen-dependent FAD-linked oxidoreductase family.</text>
</comment>
<evidence type="ECO:0000256" key="2">
    <source>
        <dbReference type="ARBA" id="ARBA00022630"/>
    </source>
</evidence>
<evidence type="ECO:0000259" key="5">
    <source>
        <dbReference type="PROSITE" id="PS51387"/>
    </source>
</evidence>
<evidence type="ECO:0000313" key="6">
    <source>
        <dbReference type="EMBL" id="KAL2782341.1"/>
    </source>
</evidence>
<dbReference type="EMBL" id="JBFTWV010000519">
    <property type="protein sequence ID" value="KAL2782341.1"/>
    <property type="molecule type" value="Genomic_DNA"/>
</dbReference>
<dbReference type="PANTHER" id="PTHR42973">
    <property type="entry name" value="BINDING OXIDOREDUCTASE, PUTATIVE (AFU_ORTHOLOGUE AFUA_1G17690)-RELATED"/>
    <property type="match status" value="1"/>
</dbReference>
<dbReference type="SUPFAM" id="SSF56176">
    <property type="entry name" value="FAD-binding/transporter-associated domain-like"/>
    <property type="match status" value="1"/>
</dbReference>
<accession>A0ABR4FGH2</accession>
<keyword evidence="2" id="KW-0285">Flavoprotein</keyword>
<keyword evidence="7" id="KW-1185">Reference proteome</keyword>
<dbReference type="PROSITE" id="PS51387">
    <property type="entry name" value="FAD_PCMH"/>
    <property type="match status" value="1"/>
</dbReference>
<proteinExistence type="inferred from homology"/>
<dbReference type="InterPro" id="IPR006094">
    <property type="entry name" value="Oxid_FAD_bind_N"/>
</dbReference>
<evidence type="ECO:0000256" key="1">
    <source>
        <dbReference type="ARBA" id="ARBA00005466"/>
    </source>
</evidence>
<sequence>MKVCSSTNGPSVFRQVCHLTCCAVLLNSSLSPRLVLPVSPHFGDLVNAHYATSAPLQPACFFRPETAEQLAMGLSMIVGSDDGSPQCQFAIRGGGHAPWAGAAGVQGGVTIDMSPMNSITYTPRTRSVRIMGGAKWGDVYKTLQPYGIAVTGGRADTVGVAGLVIGGGLSYFANEYGLACDNVLSFEVVLSDGRVILVNHDSHPDLFRALKGGGNNLGIVTQIELRAFTQGLLWGGLIGHPPESITEQNQALVELTGQLGSEYHAQIVTFWAYNGKSKSTVVASGLQHTLGLENPPVFQRFLSIPQTFSTLRAASIYDLMMETAPPPGRRALFLTLTFANDVEVLEYLRHVHNESISAIAAQVRSADWDFISFLQPFPAKLGTGSLKKENILGLD</sequence>
<comment type="caution">
    <text evidence="6">The sequence shown here is derived from an EMBL/GenBank/DDBJ whole genome shotgun (WGS) entry which is preliminary data.</text>
</comment>
<organism evidence="6 7">
    <name type="scientific">Aspergillus keveii</name>
    <dbReference type="NCBI Taxonomy" id="714993"/>
    <lineage>
        <taxon>Eukaryota</taxon>
        <taxon>Fungi</taxon>
        <taxon>Dikarya</taxon>
        <taxon>Ascomycota</taxon>
        <taxon>Pezizomycotina</taxon>
        <taxon>Eurotiomycetes</taxon>
        <taxon>Eurotiomycetidae</taxon>
        <taxon>Eurotiales</taxon>
        <taxon>Aspergillaceae</taxon>
        <taxon>Aspergillus</taxon>
        <taxon>Aspergillus subgen. Nidulantes</taxon>
    </lineage>
</organism>
<feature type="non-terminal residue" evidence="6">
    <location>
        <position position="395"/>
    </location>
</feature>
<evidence type="ECO:0000256" key="4">
    <source>
        <dbReference type="ARBA" id="ARBA00023002"/>
    </source>
</evidence>
<name>A0ABR4FGH2_9EURO</name>
<protein>
    <recommendedName>
        <fullName evidence="5">FAD-binding PCMH-type domain-containing protein</fullName>
    </recommendedName>
</protein>
<dbReference type="InterPro" id="IPR016169">
    <property type="entry name" value="FAD-bd_PCMH_sub2"/>
</dbReference>
<dbReference type="PANTHER" id="PTHR42973:SF53">
    <property type="entry name" value="FAD-BINDING PCMH-TYPE DOMAIN-CONTAINING PROTEIN-RELATED"/>
    <property type="match status" value="1"/>
</dbReference>